<dbReference type="EMBL" id="CP003642">
    <property type="protein sequence ID" value="AFZ27267.1"/>
    <property type="molecule type" value="Genomic_DNA"/>
</dbReference>
<dbReference type="RefSeq" id="WP_015210502.1">
    <property type="nucleotide sequence ID" value="NC_019757.1"/>
</dbReference>
<dbReference type="OrthoDB" id="516763at2"/>
<name>K9X6K0_9NOST</name>
<dbReference type="KEGG" id="csg:Cylst_5233"/>
<evidence type="ECO:0000313" key="1">
    <source>
        <dbReference type="EMBL" id="AFZ27267.1"/>
    </source>
</evidence>
<dbReference type="AlphaFoldDB" id="K9X6K0"/>
<dbReference type="eggNOG" id="ENOG5032YXI">
    <property type="taxonomic scope" value="Bacteria"/>
</dbReference>
<dbReference type="Proteomes" id="UP000010475">
    <property type="component" value="Chromosome"/>
</dbReference>
<evidence type="ECO:0000313" key="2">
    <source>
        <dbReference type="Proteomes" id="UP000010475"/>
    </source>
</evidence>
<accession>K9X6K0</accession>
<dbReference type="HOGENOM" id="CLU_165559_0_0_3"/>
<organism evidence="1 2">
    <name type="scientific">Cylindrospermum stagnale PCC 7417</name>
    <dbReference type="NCBI Taxonomy" id="56107"/>
    <lineage>
        <taxon>Bacteria</taxon>
        <taxon>Bacillati</taxon>
        <taxon>Cyanobacteriota</taxon>
        <taxon>Cyanophyceae</taxon>
        <taxon>Nostocales</taxon>
        <taxon>Nostocaceae</taxon>
        <taxon>Cylindrospermum</taxon>
    </lineage>
</organism>
<keyword evidence="2" id="KW-1185">Reference proteome</keyword>
<sequence length="126" mass="14568">MPKVPECDRCLLYCHNPHLVCAVHPGGVEGNSCLDFREDTNADKEQWEPEGARYINDELVPKRSFYNGEETIQPHGRWTPQEQLELIDWHPIFTGKCPQCGAAFDRDYVSRVHWDCSECGWMDDTV</sequence>
<dbReference type="STRING" id="56107.Cylst_5233"/>
<reference evidence="1 2" key="1">
    <citation type="submission" date="2012-06" db="EMBL/GenBank/DDBJ databases">
        <title>Finished chromosome of genome of Cylindrospermum stagnale PCC 7417.</title>
        <authorList>
            <consortium name="US DOE Joint Genome Institute"/>
            <person name="Gugger M."/>
            <person name="Coursin T."/>
            <person name="Rippka R."/>
            <person name="Tandeau De Marsac N."/>
            <person name="Huntemann M."/>
            <person name="Wei C.-L."/>
            <person name="Han J."/>
            <person name="Detter J.C."/>
            <person name="Han C."/>
            <person name="Tapia R."/>
            <person name="Chen A."/>
            <person name="Kyrpides N."/>
            <person name="Mavromatis K."/>
            <person name="Markowitz V."/>
            <person name="Szeto E."/>
            <person name="Ivanova N."/>
            <person name="Pagani I."/>
            <person name="Pati A."/>
            <person name="Goodwin L."/>
            <person name="Nordberg H.P."/>
            <person name="Cantor M.N."/>
            <person name="Hua S.X."/>
            <person name="Woyke T."/>
            <person name="Kerfeld C.A."/>
        </authorList>
    </citation>
    <scope>NUCLEOTIDE SEQUENCE [LARGE SCALE GENOMIC DNA]</scope>
    <source>
        <strain evidence="1 2">PCC 7417</strain>
    </source>
</reference>
<dbReference type="PATRIC" id="fig|56107.3.peg.5745"/>
<protein>
    <submittedName>
        <fullName evidence="1">Uncharacterized protein</fullName>
    </submittedName>
</protein>
<gene>
    <name evidence="1" type="ORF">Cylst_5233</name>
</gene>
<proteinExistence type="predicted"/>